<dbReference type="HOGENOM" id="CLU_000445_92_13_6"/>
<evidence type="ECO:0000313" key="2">
    <source>
        <dbReference type="EMBL" id="BAC94277.1"/>
    </source>
</evidence>
<name>Q7MLB4_VIBVY</name>
<gene>
    <name evidence="2" type="ordered locus">VV1513</name>
</gene>
<reference evidence="2 3" key="1">
    <citation type="journal article" date="2003" name="Genome Res.">
        <title>Comparative genome analysis of Vibrio vulnificus, a marine pathogen.</title>
        <authorList>
            <person name="Chen C.Y."/>
            <person name="Wu K.M."/>
            <person name="Chang Y.C."/>
            <person name="Chang C.H."/>
            <person name="Tsai H.C."/>
            <person name="Liao T.L."/>
            <person name="Liu Y.M."/>
            <person name="Chen H.J."/>
            <person name="Shen A.B."/>
            <person name="Li J.C."/>
            <person name="Su T.L."/>
            <person name="Shao C.P."/>
            <person name="Lee C.T."/>
            <person name="Hor L.I."/>
            <person name="Tsai S.F."/>
        </authorList>
    </citation>
    <scope>NUCLEOTIDE SEQUENCE [LARGE SCALE GENOMIC DNA]</scope>
    <source>
        <strain evidence="2 3">YJ016</strain>
    </source>
</reference>
<proteinExistence type="predicted"/>
<dbReference type="SUPFAM" id="SSF109604">
    <property type="entry name" value="HD-domain/PDEase-like"/>
    <property type="match status" value="1"/>
</dbReference>
<dbReference type="Pfam" id="PF13487">
    <property type="entry name" value="HD_5"/>
    <property type="match status" value="1"/>
</dbReference>
<dbReference type="InterPro" id="IPR003607">
    <property type="entry name" value="HD/PDEase_dom"/>
</dbReference>
<evidence type="ECO:0000259" key="1">
    <source>
        <dbReference type="PROSITE" id="PS51832"/>
    </source>
</evidence>
<dbReference type="PANTHER" id="PTHR45228">
    <property type="entry name" value="CYCLIC DI-GMP PHOSPHODIESTERASE TM_0186-RELATED"/>
    <property type="match status" value="1"/>
</dbReference>
<dbReference type="SMART" id="SM00471">
    <property type="entry name" value="HDc"/>
    <property type="match status" value="1"/>
</dbReference>
<dbReference type="InterPro" id="IPR052020">
    <property type="entry name" value="Cyclic_di-GMP/3'3'-cGAMP_PDE"/>
</dbReference>
<dbReference type="KEGG" id="vvy:VV1513"/>
<feature type="domain" description="HD-GYP" evidence="1">
    <location>
        <begin position="191"/>
        <end position="402"/>
    </location>
</feature>
<dbReference type="InterPro" id="IPR037522">
    <property type="entry name" value="HD_GYP_dom"/>
</dbReference>
<organism evidence="2 3">
    <name type="scientific">Vibrio vulnificus (strain YJ016)</name>
    <dbReference type="NCBI Taxonomy" id="196600"/>
    <lineage>
        <taxon>Bacteria</taxon>
        <taxon>Pseudomonadati</taxon>
        <taxon>Pseudomonadota</taxon>
        <taxon>Gammaproteobacteria</taxon>
        <taxon>Vibrionales</taxon>
        <taxon>Vibrionaceae</taxon>
        <taxon>Vibrio</taxon>
    </lineage>
</organism>
<sequence length="412" mass="47446">MIHFQMLVARQVPFLFGTACKRNRSPMLDYLAMNSIAAQDKDIVTILDELFLHCVERYPTFSRFSVALLGDKKASNYYVQDRLLSKQTSQQLDYVDHELRIDSALTGLAYNNSIRIVDNLSTMVQTERVSRLLSIGHRSSYTVPLNYRNKTLGFIFYNAATSSFFSNDNIQKDFAFLSNLVAHLFIHLHENQKHFQSALSIALNMGHARDPETKEHLIRMGKISELLARLLAHQKPEITHQFIHRIRLYAPFHDIGKYKIPDHILFSDKRFTAEERQIMNMHTIYGEEMIEEVIHLANAELVSDDEVAFIKHIVRHHHEAFNGEGLPDQLAEQSIPLEARIVTLADVFDALLSRRAYKPAWSVDAVMDYIRANTGRLFDPECVSALIDNLEQFLAIRDRYLDQEELPKGCVA</sequence>
<protein>
    <submittedName>
        <fullName evidence="2">Putative response regulator</fullName>
    </submittedName>
</protein>
<dbReference type="GO" id="GO:0008081">
    <property type="term" value="F:phosphoric diester hydrolase activity"/>
    <property type="evidence" value="ECO:0007669"/>
    <property type="project" value="UniProtKB-ARBA"/>
</dbReference>
<dbReference type="InterPro" id="IPR029016">
    <property type="entry name" value="GAF-like_dom_sf"/>
</dbReference>
<dbReference type="Gene3D" id="1.10.3210.10">
    <property type="entry name" value="Hypothetical protein af1432"/>
    <property type="match status" value="1"/>
</dbReference>
<dbReference type="STRING" id="672.VV93_v1c14210"/>
<dbReference type="PROSITE" id="PS51832">
    <property type="entry name" value="HD_GYP"/>
    <property type="match status" value="1"/>
</dbReference>
<accession>Q7MLB4</accession>
<dbReference type="EMBL" id="BA000037">
    <property type="protein sequence ID" value="BAC94277.1"/>
    <property type="molecule type" value="Genomic_DNA"/>
</dbReference>
<dbReference type="AlphaFoldDB" id="Q7MLB4"/>
<evidence type="ECO:0000313" key="3">
    <source>
        <dbReference type="Proteomes" id="UP000002675"/>
    </source>
</evidence>
<dbReference type="Gene3D" id="3.30.450.40">
    <property type="match status" value="1"/>
</dbReference>
<dbReference type="Proteomes" id="UP000002675">
    <property type="component" value="Chromosome I"/>
</dbReference>
<dbReference type="PANTHER" id="PTHR45228:SF1">
    <property type="entry name" value="CYCLIC DI-GMP PHOSPHODIESTERASE TM_0186"/>
    <property type="match status" value="1"/>
</dbReference>
<dbReference type="eggNOG" id="COG3437">
    <property type="taxonomic scope" value="Bacteria"/>
</dbReference>
<dbReference type="CDD" id="cd00077">
    <property type="entry name" value="HDc"/>
    <property type="match status" value="1"/>
</dbReference>